<feature type="region of interest" description="Disordered" evidence="1">
    <location>
        <begin position="257"/>
        <end position="287"/>
    </location>
</feature>
<reference evidence="2 3" key="1">
    <citation type="submission" date="2021-11" db="EMBL/GenBank/DDBJ databases">
        <title>Black yeast isolated from Biological Soil Crust.</title>
        <authorList>
            <person name="Kurbessoian T."/>
        </authorList>
    </citation>
    <scope>NUCLEOTIDE SEQUENCE [LARGE SCALE GENOMIC DNA]</scope>
    <source>
        <strain evidence="2 3">CCFEE 5522</strain>
    </source>
</reference>
<name>A0AAV9J8Q1_9PEZI</name>
<feature type="region of interest" description="Disordered" evidence="1">
    <location>
        <begin position="302"/>
        <end position="357"/>
    </location>
</feature>
<evidence type="ECO:0000313" key="3">
    <source>
        <dbReference type="Proteomes" id="UP001324427"/>
    </source>
</evidence>
<organism evidence="2 3">
    <name type="scientific">Oleoguttula mirabilis</name>
    <dbReference type="NCBI Taxonomy" id="1507867"/>
    <lineage>
        <taxon>Eukaryota</taxon>
        <taxon>Fungi</taxon>
        <taxon>Dikarya</taxon>
        <taxon>Ascomycota</taxon>
        <taxon>Pezizomycotina</taxon>
        <taxon>Dothideomycetes</taxon>
        <taxon>Dothideomycetidae</taxon>
        <taxon>Mycosphaerellales</taxon>
        <taxon>Teratosphaeriaceae</taxon>
        <taxon>Oleoguttula</taxon>
    </lineage>
</organism>
<evidence type="ECO:0000313" key="2">
    <source>
        <dbReference type="EMBL" id="KAK4541479.1"/>
    </source>
</evidence>
<dbReference type="Proteomes" id="UP001324427">
    <property type="component" value="Unassembled WGS sequence"/>
</dbReference>
<feature type="compositionally biased region" description="Basic and acidic residues" evidence="1">
    <location>
        <begin position="265"/>
        <end position="283"/>
    </location>
</feature>
<keyword evidence="3" id="KW-1185">Reference proteome</keyword>
<feature type="compositionally biased region" description="Polar residues" evidence="1">
    <location>
        <begin position="344"/>
        <end position="357"/>
    </location>
</feature>
<gene>
    <name evidence="2" type="ORF">LTR36_007925</name>
</gene>
<sequence>MAMPISSAMQPPRSTRHYRPAEALPTQLLDHATVCFEEQLYSQSFGLLSSALTAGQGSAGSSQPIAAHVPPVQHLALAATLAVHPSLTTRTKDKDKHVAADDALAYLRNVHAVVGVRGAELDKALQFVPRANVAPRNKRGKTKTRHLDLMAEDGDDEMASTRIRSAYAEKESLWTNAEDFWGVVGWAFNCSVQHKHRWATWKVSLAFMLDVLESDLDARTADSTVTDSMLAHYIRPIGEGRNNKRRLMRAILADGGPKSSPEFGEVWKNETKLPKTKKEDARAGKKRKLDLDNGEFGDYFDGSSDLDSPATSLPRSRSATALPTSRASRRPSGDEEDGEAEDSITCNPRTKSSQSSGVEAFGGIESIQLRQRLLSLLVRFCHNHPTPFLDTEDLFDLYTEFLRPLPLPVFQQLVLSPKRWLDTHAQSSLDQMLLRPLLASTAPAYLANALTQLDFETHYAPFTANTTSVTDNAKVSLLVEDLLRLLWMSGGLVYGAKLRKRVEAGIEARREKAAMDGRRKAGARARDDEDAGVVLGCSGDRMLVCLDMIGG</sequence>
<feature type="compositionally biased region" description="Polar residues" evidence="1">
    <location>
        <begin position="305"/>
        <end position="326"/>
    </location>
</feature>
<evidence type="ECO:0000256" key="1">
    <source>
        <dbReference type="SAM" id="MobiDB-lite"/>
    </source>
</evidence>
<comment type="caution">
    <text evidence="2">The sequence shown here is derived from an EMBL/GenBank/DDBJ whole genome shotgun (WGS) entry which is preliminary data.</text>
</comment>
<proteinExistence type="predicted"/>
<dbReference type="EMBL" id="JAVFHQ010000052">
    <property type="protein sequence ID" value="KAK4541479.1"/>
    <property type="molecule type" value="Genomic_DNA"/>
</dbReference>
<accession>A0AAV9J8Q1</accession>
<dbReference type="AlphaFoldDB" id="A0AAV9J8Q1"/>
<protein>
    <submittedName>
        <fullName evidence="2">Uncharacterized protein</fullName>
    </submittedName>
</protein>